<proteinExistence type="predicted"/>
<dbReference type="AlphaFoldDB" id="A0A1J5PSV8"/>
<accession>A0A1J5PSV8</accession>
<dbReference type="EMBL" id="MLJW01002459">
    <property type="protein sequence ID" value="OIQ74577.1"/>
    <property type="molecule type" value="Genomic_DNA"/>
</dbReference>
<dbReference type="SUPFAM" id="SSF55424">
    <property type="entry name" value="FAD/NAD-linked reductases, dimerisation (C-terminal) domain"/>
    <property type="match status" value="1"/>
</dbReference>
<comment type="caution">
    <text evidence="2">The sequence shown here is derived from an EMBL/GenBank/DDBJ whole genome shotgun (WGS) entry which is preliminary data.</text>
</comment>
<name>A0A1J5PSV8_9ZZZZ</name>
<reference evidence="2" key="1">
    <citation type="submission" date="2016-10" db="EMBL/GenBank/DDBJ databases">
        <title>Sequence of Gallionella enrichment culture.</title>
        <authorList>
            <person name="Poehlein A."/>
            <person name="Muehling M."/>
            <person name="Daniel R."/>
        </authorList>
    </citation>
    <scope>NUCLEOTIDE SEQUENCE</scope>
</reference>
<organism evidence="2">
    <name type="scientific">mine drainage metagenome</name>
    <dbReference type="NCBI Taxonomy" id="410659"/>
    <lineage>
        <taxon>unclassified sequences</taxon>
        <taxon>metagenomes</taxon>
        <taxon>ecological metagenomes</taxon>
    </lineage>
</organism>
<evidence type="ECO:0000259" key="1">
    <source>
        <dbReference type="Pfam" id="PF02852"/>
    </source>
</evidence>
<dbReference type="InterPro" id="IPR004099">
    <property type="entry name" value="Pyr_nucl-diS_OxRdtase_dimer"/>
</dbReference>
<sequence length="82" mass="8982">MLVLRGRPIGVGIVGTQAGEMIGLWALAIANHLRMTAIAATILPYPTYGEISKRAAGAYFSPKLFDSSMVKRIVRWVQRILP</sequence>
<dbReference type="Pfam" id="PF02852">
    <property type="entry name" value="Pyr_redox_dim"/>
    <property type="match status" value="1"/>
</dbReference>
<feature type="domain" description="Pyridine nucleotide-disulphide oxidoreductase dimerisation" evidence="1">
    <location>
        <begin position="9"/>
        <end position="55"/>
    </location>
</feature>
<dbReference type="InterPro" id="IPR016156">
    <property type="entry name" value="FAD/NAD-linked_Rdtase_dimer_sf"/>
</dbReference>
<dbReference type="Gene3D" id="3.30.390.30">
    <property type="match status" value="1"/>
</dbReference>
<gene>
    <name evidence="2" type="ORF">GALL_437690</name>
</gene>
<protein>
    <submittedName>
        <fullName evidence="2">Mercuric reductase</fullName>
    </submittedName>
</protein>
<evidence type="ECO:0000313" key="2">
    <source>
        <dbReference type="EMBL" id="OIQ74577.1"/>
    </source>
</evidence>